<name>A0A0F9UGM0_9ZZZZ</name>
<organism evidence="7">
    <name type="scientific">marine sediment metagenome</name>
    <dbReference type="NCBI Taxonomy" id="412755"/>
    <lineage>
        <taxon>unclassified sequences</taxon>
        <taxon>metagenomes</taxon>
        <taxon>ecological metagenomes</taxon>
    </lineage>
</organism>
<sequence length="391" mass="46449">MIFNVVCPDILISTNCNMRCKYCFEKDKINEVMDEERILEYYSHNPCTGTFPIGGEPFLNLDLLFKIMDTVENNKIIQEKRKKTLLQNLKCVITNGTLIKQNIQKIKDYGLILQISFDGSKKVHDTYRVFPNGKGTYDKIIEGLELCVKEGIEWSIHGVVAKDTIKYFYDTFVWFFEIYKKYKELDIAIDFMKNNVFQVIFEQDYSDKDVDELVRQFHKIAEWIYSRDYMTIKQKDQLFHNFLERRGGVCSAGTTLIAFDNNLDMFPCHRLAVVPEKENYYLGNAMDIKTIKNFKQYNSYYNIGRGYKYMYSAIQHNHDYKDKESLRWFMWCPATNLQTSENVYYQNAKYNVMFVEVNRMVRALKKIYYQNSDLIKEKDNANKLRKPDTSK</sequence>
<feature type="domain" description="Radical SAM core" evidence="6">
    <location>
        <begin position="2"/>
        <end position="236"/>
    </location>
</feature>
<dbReference type="SFLD" id="SFLDS00029">
    <property type="entry name" value="Radical_SAM"/>
    <property type="match status" value="1"/>
</dbReference>
<gene>
    <name evidence="7" type="ORF">LCGC14_0223720</name>
</gene>
<dbReference type="PANTHER" id="PTHR43273">
    <property type="entry name" value="ANAEROBIC SULFATASE-MATURATING ENZYME HOMOLOG ASLB-RELATED"/>
    <property type="match status" value="1"/>
</dbReference>
<evidence type="ECO:0000256" key="1">
    <source>
        <dbReference type="ARBA" id="ARBA00022691"/>
    </source>
</evidence>
<dbReference type="GO" id="GO:0046872">
    <property type="term" value="F:metal ion binding"/>
    <property type="evidence" value="ECO:0007669"/>
    <property type="project" value="UniProtKB-KW"/>
</dbReference>
<evidence type="ECO:0000256" key="4">
    <source>
        <dbReference type="ARBA" id="ARBA00023014"/>
    </source>
</evidence>
<comment type="similarity">
    <text evidence="5">Belongs to the radical SAM superfamily. Anaerobic sulfatase-maturating enzyme family.</text>
</comment>
<dbReference type="InterPro" id="IPR058240">
    <property type="entry name" value="rSAM_sf"/>
</dbReference>
<dbReference type="GO" id="GO:0016491">
    <property type="term" value="F:oxidoreductase activity"/>
    <property type="evidence" value="ECO:0007669"/>
    <property type="project" value="InterPro"/>
</dbReference>
<evidence type="ECO:0000256" key="5">
    <source>
        <dbReference type="ARBA" id="ARBA00023601"/>
    </source>
</evidence>
<dbReference type="InterPro" id="IPR013785">
    <property type="entry name" value="Aldolase_TIM"/>
</dbReference>
<dbReference type="PANTHER" id="PTHR43273:SF3">
    <property type="entry name" value="ANAEROBIC SULFATASE-MATURATING ENZYME HOMOLOG ASLB-RELATED"/>
    <property type="match status" value="1"/>
</dbReference>
<dbReference type="GO" id="GO:0051536">
    <property type="term" value="F:iron-sulfur cluster binding"/>
    <property type="evidence" value="ECO:0007669"/>
    <property type="project" value="UniProtKB-KW"/>
</dbReference>
<evidence type="ECO:0000259" key="6">
    <source>
        <dbReference type="PROSITE" id="PS51918"/>
    </source>
</evidence>
<keyword evidence="3" id="KW-0408">Iron</keyword>
<keyword evidence="2" id="KW-0479">Metal-binding</keyword>
<dbReference type="EMBL" id="LAZR01000107">
    <property type="protein sequence ID" value="KKN90789.1"/>
    <property type="molecule type" value="Genomic_DNA"/>
</dbReference>
<accession>A0A0F9UGM0</accession>
<evidence type="ECO:0000256" key="2">
    <source>
        <dbReference type="ARBA" id="ARBA00022723"/>
    </source>
</evidence>
<dbReference type="SFLD" id="SFLDG01067">
    <property type="entry name" value="SPASM/twitch_domain_containing"/>
    <property type="match status" value="1"/>
</dbReference>
<comment type="caution">
    <text evidence="7">The sequence shown here is derived from an EMBL/GenBank/DDBJ whole genome shotgun (WGS) entry which is preliminary data.</text>
</comment>
<dbReference type="Pfam" id="PF04055">
    <property type="entry name" value="Radical_SAM"/>
    <property type="match status" value="1"/>
</dbReference>
<dbReference type="CDD" id="cd01335">
    <property type="entry name" value="Radical_SAM"/>
    <property type="match status" value="1"/>
</dbReference>
<dbReference type="InterPro" id="IPR007197">
    <property type="entry name" value="rSAM"/>
</dbReference>
<evidence type="ECO:0000256" key="3">
    <source>
        <dbReference type="ARBA" id="ARBA00023004"/>
    </source>
</evidence>
<proteinExistence type="inferred from homology"/>
<keyword evidence="4" id="KW-0411">Iron-sulfur</keyword>
<dbReference type="Gene3D" id="3.20.20.70">
    <property type="entry name" value="Aldolase class I"/>
    <property type="match status" value="1"/>
</dbReference>
<protein>
    <recommendedName>
        <fullName evidence="6">Radical SAM core domain-containing protein</fullName>
    </recommendedName>
</protein>
<dbReference type="SUPFAM" id="SSF102114">
    <property type="entry name" value="Radical SAM enzymes"/>
    <property type="match status" value="1"/>
</dbReference>
<keyword evidence="1" id="KW-0949">S-adenosyl-L-methionine</keyword>
<dbReference type="AlphaFoldDB" id="A0A0F9UGM0"/>
<reference evidence="7" key="1">
    <citation type="journal article" date="2015" name="Nature">
        <title>Complex archaea that bridge the gap between prokaryotes and eukaryotes.</title>
        <authorList>
            <person name="Spang A."/>
            <person name="Saw J.H."/>
            <person name="Jorgensen S.L."/>
            <person name="Zaremba-Niedzwiedzka K."/>
            <person name="Martijn J."/>
            <person name="Lind A.E."/>
            <person name="van Eijk R."/>
            <person name="Schleper C."/>
            <person name="Guy L."/>
            <person name="Ettema T.J."/>
        </authorList>
    </citation>
    <scope>NUCLEOTIDE SEQUENCE</scope>
</reference>
<dbReference type="PROSITE" id="PS51918">
    <property type="entry name" value="RADICAL_SAM"/>
    <property type="match status" value="1"/>
</dbReference>
<dbReference type="InterPro" id="IPR023867">
    <property type="entry name" value="Sulphatase_maturase_rSAM"/>
</dbReference>
<evidence type="ECO:0000313" key="7">
    <source>
        <dbReference type="EMBL" id="KKN90789.1"/>
    </source>
</evidence>